<reference evidence="2" key="1">
    <citation type="submission" date="2021-08" db="EMBL/GenBank/DDBJ databases">
        <title>WGS assembly of Ceratopteris richardii.</title>
        <authorList>
            <person name="Marchant D.B."/>
            <person name="Chen G."/>
            <person name="Jenkins J."/>
            <person name="Shu S."/>
            <person name="Leebens-Mack J."/>
            <person name="Grimwood J."/>
            <person name="Schmutz J."/>
            <person name="Soltis P."/>
            <person name="Soltis D."/>
            <person name="Chen Z.-H."/>
        </authorList>
    </citation>
    <scope>NUCLEOTIDE SEQUENCE</scope>
    <source>
        <strain evidence="2">Whitten #5841</strain>
        <tissue evidence="2">Leaf</tissue>
    </source>
</reference>
<keyword evidence="1" id="KW-0175">Coiled coil</keyword>
<organism evidence="2 3">
    <name type="scientific">Ceratopteris richardii</name>
    <name type="common">Triangle waterfern</name>
    <dbReference type="NCBI Taxonomy" id="49495"/>
    <lineage>
        <taxon>Eukaryota</taxon>
        <taxon>Viridiplantae</taxon>
        <taxon>Streptophyta</taxon>
        <taxon>Embryophyta</taxon>
        <taxon>Tracheophyta</taxon>
        <taxon>Polypodiopsida</taxon>
        <taxon>Polypodiidae</taxon>
        <taxon>Polypodiales</taxon>
        <taxon>Pteridineae</taxon>
        <taxon>Pteridaceae</taxon>
        <taxon>Parkerioideae</taxon>
        <taxon>Ceratopteris</taxon>
    </lineage>
</organism>
<evidence type="ECO:0000313" key="2">
    <source>
        <dbReference type="EMBL" id="KAH7278550.1"/>
    </source>
</evidence>
<dbReference type="Proteomes" id="UP000825935">
    <property type="component" value="Chromosome 38"/>
</dbReference>
<dbReference type="OrthoDB" id="1932629at2759"/>
<accession>A0A8T2Q4K1</accession>
<feature type="coiled-coil region" evidence="1">
    <location>
        <begin position="89"/>
        <end position="141"/>
    </location>
</feature>
<feature type="coiled-coil region" evidence="1">
    <location>
        <begin position="171"/>
        <end position="257"/>
    </location>
</feature>
<proteinExistence type="predicted"/>
<dbReference type="EMBL" id="CM035443">
    <property type="protein sequence ID" value="KAH7278550.1"/>
    <property type="molecule type" value="Genomic_DNA"/>
</dbReference>
<dbReference type="OMA" id="TRHIDMF"/>
<evidence type="ECO:0000256" key="1">
    <source>
        <dbReference type="SAM" id="Coils"/>
    </source>
</evidence>
<protein>
    <submittedName>
        <fullName evidence="2">Uncharacterized protein</fullName>
    </submittedName>
</protein>
<comment type="caution">
    <text evidence="2">The sequence shown here is derived from an EMBL/GenBank/DDBJ whole genome shotgun (WGS) entry which is preliminary data.</text>
</comment>
<evidence type="ECO:0000313" key="3">
    <source>
        <dbReference type="Proteomes" id="UP000825935"/>
    </source>
</evidence>
<name>A0A8T2Q4K1_CERRI</name>
<keyword evidence="3" id="KW-1185">Reference proteome</keyword>
<gene>
    <name evidence="2" type="ORF">KP509_38G046000</name>
</gene>
<dbReference type="AlphaFoldDB" id="A0A8T2Q4K1"/>
<sequence length="262" mass="31348">MDEDSVSLLHQIEFLHKSYKEAVLDIQKLRVQLSMETQRREALEAFSQSVDEERHRLLKLQGETFEKLIQELGHCSEFHALLQATKYLKSQLESKEQEHNMLLNSLKEDNSAETCNLRDQIRKLNEEIARRDTTITHLEREFSYLEIRLFEHQHNSEKAIRDANLKYQTEISEMKLKLDHLIHEKKLLEDSHTQEKNNLQRQLHDIEKQMLAEKADLEKRLKESSFSRHSEVYKQKIMSLRRENEDLRRQLRGATQNEKYVS</sequence>